<dbReference type="InterPro" id="IPR035965">
    <property type="entry name" value="PAS-like_dom_sf"/>
</dbReference>
<keyword evidence="1" id="KW-0175">Coiled coil</keyword>
<dbReference type="SMART" id="SM00091">
    <property type="entry name" value="PAS"/>
    <property type="match status" value="1"/>
</dbReference>
<feature type="domain" description="PAS" evidence="4">
    <location>
        <begin position="151"/>
        <end position="219"/>
    </location>
</feature>
<dbReference type="Gene3D" id="3.30.450.20">
    <property type="entry name" value="PAS domain"/>
    <property type="match status" value="1"/>
</dbReference>
<keyword evidence="5" id="KW-0808">Transferase</keyword>
<feature type="transmembrane region" description="Helical" evidence="3">
    <location>
        <begin position="76"/>
        <end position="102"/>
    </location>
</feature>
<dbReference type="GO" id="GO:0016301">
    <property type="term" value="F:kinase activity"/>
    <property type="evidence" value="ECO:0007669"/>
    <property type="project" value="UniProtKB-KW"/>
</dbReference>
<feature type="coiled-coil region" evidence="1">
    <location>
        <begin position="263"/>
        <end position="304"/>
    </location>
</feature>
<dbReference type="NCBIfam" id="TIGR00229">
    <property type="entry name" value="sensory_box"/>
    <property type="match status" value="1"/>
</dbReference>
<dbReference type="eggNOG" id="COG4191">
    <property type="taxonomic scope" value="Bacteria"/>
</dbReference>
<dbReference type="CDD" id="cd00130">
    <property type="entry name" value="PAS"/>
    <property type="match status" value="1"/>
</dbReference>
<dbReference type="RefSeq" id="WP_081875614.1">
    <property type="nucleotide sequence ID" value="NZ_BBIO01000014.1"/>
</dbReference>
<evidence type="ECO:0000259" key="4">
    <source>
        <dbReference type="SMART" id="SM00091"/>
    </source>
</evidence>
<dbReference type="Proteomes" id="UP000028702">
    <property type="component" value="Unassembled WGS sequence"/>
</dbReference>
<dbReference type="EMBL" id="BBIO01000014">
    <property type="protein sequence ID" value="GAK46084.1"/>
    <property type="molecule type" value="Genomic_DNA"/>
</dbReference>
<sequence length="312" mass="34474">MRTQASYNTPDYLDVPEKPSASSKRDRPEPPALEEDEGYMPGLMAGGVVLWGLLISGGAGIWLWMAGAETQMEAGFALAATIAVGASLMGLLCFLSAIWLFAGQRRTRARLAELERDYKSASASLASTEESLSMERRDHEMTLRAARRLAMRHDALFHVAPYPVLVVEPGARRVLFANRRAGALFGLTPTELSKRRFSVFVPQPADYDRLMALLANGGDEDDGTEIAMCDSAGRSFRVHVYAVNIDYDGQQAIYLMMEDLAEKQRLEQALERSTGQMRAQQAELSELREEVDSQRAIIDSLGKQVRTHSASK</sequence>
<organism evidence="5 6">
    <name type="scientific">Tepidicaulis marinus</name>
    <dbReference type="NCBI Taxonomy" id="1333998"/>
    <lineage>
        <taxon>Bacteria</taxon>
        <taxon>Pseudomonadati</taxon>
        <taxon>Pseudomonadota</taxon>
        <taxon>Alphaproteobacteria</taxon>
        <taxon>Hyphomicrobiales</taxon>
        <taxon>Parvibaculaceae</taxon>
        <taxon>Tepidicaulis</taxon>
    </lineage>
</organism>
<feature type="region of interest" description="Disordered" evidence="2">
    <location>
        <begin position="1"/>
        <end position="38"/>
    </location>
</feature>
<evidence type="ECO:0000256" key="3">
    <source>
        <dbReference type="SAM" id="Phobius"/>
    </source>
</evidence>
<evidence type="ECO:0000313" key="5">
    <source>
        <dbReference type="EMBL" id="GAK46084.1"/>
    </source>
</evidence>
<dbReference type="Pfam" id="PF08448">
    <property type="entry name" value="PAS_4"/>
    <property type="match status" value="1"/>
</dbReference>
<reference evidence="5 6" key="1">
    <citation type="submission" date="2014-07" db="EMBL/GenBank/DDBJ databases">
        <title>Tepidicaulis marinum gen. nov., sp. nov., a novel marine bacterium denitrifying nitrate to nitrous oxide strictly under microaerobic conditions.</title>
        <authorList>
            <person name="Takeuchi M."/>
            <person name="Yamagishi T."/>
            <person name="Kamagata Y."/>
            <person name="Oshima K."/>
            <person name="Hattori M."/>
            <person name="Katayama T."/>
            <person name="Hanada S."/>
            <person name="Tamaki H."/>
            <person name="Marumo K."/>
            <person name="Maeda H."/>
            <person name="Nedachi M."/>
            <person name="Iwasaki W."/>
            <person name="Suwa Y."/>
            <person name="Sakata S."/>
        </authorList>
    </citation>
    <scope>NUCLEOTIDE SEQUENCE [LARGE SCALE GENOMIC DNA]</scope>
    <source>
        <strain evidence="5 6">MA2</strain>
    </source>
</reference>
<comment type="caution">
    <text evidence="5">The sequence shown here is derived from an EMBL/GenBank/DDBJ whole genome shotgun (WGS) entry which is preliminary data.</text>
</comment>
<feature type="transmembrane region" description="Helical" evidence="3">
    <location>
        <begin position="43"/>
        <end position="64"/>
    </location>
</feature>
<dbReference type="SUPFAM" id="SSF55785">
    <property type="entry name" value="PYP-like sensor domain (PAS domain)"/>
    <property type="match status" value="1"/>
</dbReference>
<feature type="coiled-coil region" evidence="1">
    <location>
        <begin position="104"/>
        <end position="131"/>
    </location>
</feature>
<evidence type="ECO:0000313" key="6">
    <source>
        <dbReference type="Proteomes" id="UP000028702"/>
    </source>
</evidence>
<evidence type="ECO:0000256" key="1">
    <source>
        <dbReference type="SAM" id="Coils"/>
    </source>
</evidence>
<protein>
    <submittedName>
        <fullName evidence="5">Multi-sensor hybrid histidine kinase</fullName>
    </submittedName>
</protein>
<name>A0A081BDG6_9HYPH</name>
<keyword evidence="3" id="KW-0812">Transmembrane</keyword>
<keyword evidence="3" id="KW-0472">Membrane</keyword>
<keyword evidence="3" id="KW-1133">Transmembrane helix</keyword>
<keyword evidence="6" id="KW-1185">Reference proteome</keyword>
<dbReference type="InterPro" id="IPR000014">
    <property type="entry name" value="PAS"/>
</dbReference>
<evidence type="ECO:0000256" key="2">
    <source>
        <dbReference type="SAM" id="MobiDB-lite"/>
    </source>
</evidence>
<gene>
    <name evidence="5" type="ORF">M2A_2583</name>
</gene>
<dbReference type="AlphaFoldDB" id="A0A081BDG6"/>
<proteinExistence type="predicted"/>
<dbReference type="InterPro" id="IPR013656">
    <property type="entry name" value="PAS_4"/>
</dbReference>
<accession>A0A081BDG6</accession>
<keyword evidence="5" id="KW-0418">Kinase</keyword>